<dbReference type="SUPFAM" id="SSF53756">
    <property type="entry name" value="UDP-Glycosyltransferase/glycogen phosphorylase"/>
    <property type="match status" value="1"/>
</dbReference>
<keyword evidence="3" id="KW-0812">Transmembrane</keyword>
<evidence type="ECO:0000313" key="4">
    <source>
        <dbReference type="EMBL" id="OHA34220.1"/>
    </source>
</evidence>
<evidence type="ECO:0008006" key="6">
    <source>
        <dbReference type="Google" id="ProtNLM"/>
    </source>
</evidence>
<dbReference type="AlphaFoldDB" id="A0A1G2NDT7"/>
<evidence type="ECO:0000313" key="5">
    <source>
        <dbReference type="Proteomes" id="UP000177797"/>
    </source>
</evidence>
<keyword evidence="3" id="KW-1133">Transmembrane helix</keyword>
<dbReference type="GO" id="GO:0008713">
    <property type="term" value="F:ADP-heptose-lipopolysaccharide heptosyltransferase activity"/>
    <property type="evidence" value="ECO:0007669"/>
    <property type="project" value="TreeGrafter"/>
</dbReference>
<evidence type="ECO:0000256" key="3">
    <source>
        <dbReference type="SAM" id="Phobius"/>
    </source>
</evidence>
<dbReference type="GO" id="GO:0005829">
    <property type="term" value="C:cytosol"/>
    <property type="evidence" value="ECO:0007669"/>
    <property type="project" value="TreeGrafter"/>
</dbReference>
<organism evidence="4 5">
    <name type="scientific">Candidatus Taylorbacteria bacterium RIFCSPLOWO2_01_FULL_48_100</name>
    <dbReference type="NCBI Taxonomy" id="1802322"/>
    <lineage>
        <taxon>Bacteria</taxon>
        <taxon>Candidatus Tayloriibacteriota</taxon>
    </lineage>
</organism>
<dbReference type="InterPro" id="IPR002201">
    <property type="entry name" value="Glyco_trans_9"/>
</dbReference>
<dbReference type="Proteomes" id="UP000177797">
    <property type="component" value="Unassembled WGS sequence"/>
</dbReference>
<dbReference type="PANTHER" id="PTHR30160:SF7">
    <property type="entry name" value="ADP-HEPTOSE--LPS HEPTOSYLTRANSFERASE 2"/>
    <property type="match status" value="1"/>
</dbReference>
<proteinExistence type="predicted"/>
<dbReference type="Gene3D" id="3.40.50.2000">
    <property type="entry name" value="Glycogen Phosphorylase B"/>
    <property type="match status" value="2"/>
</dbReference>
<sequence length="390" mass="43201">MLFGERLRFAFYAALGMLLSPALFFVGMLRRNTTHSPSDARILVIPIMTRVGDLVCATPVFRALKMRYPHCRLSVLVAKNVAGIVRHNPRIDEIIVMNNPPFKGFWGRGRFFLFLYRQRFDYSIALANNPFGSLAALWSAAPVRIKTVHKPRTVAEVLSDWLNNVRLEYPDGTFLQAHYMSLLSPLGIAAGEPVKEVFTTEAGEYKAEEFFRAEGIGASDLLVGISVSAGNAVKEWPAERFAALADMLISEKNAKIIFIDAPSNERKIEKTLSAMKNKKNISIATNFILEELPSLMKQLTMFIAVDTGAIYVAHALGVPLVDIIGPVEPNEQPPKDERSVQILPPPRIRPSSFVIARPGAFSARRDAVLSISVSVVYDVAAQLLSKIYGK</sequence>
<gene>
    <name evidence="4" type="ORF">A2938_00155</name>
</gene>
<dbReference type="GO" id="GO:0009244">
    <property type="term" value="P:lipopolysaccharide core region biosynthetic process"/>
    <property type="evidence" value="ECO:0007669"/>
    <property type="project" value="TreeGrafter"/>
</dbReference>
<accession>A0A1G2NDT7</accession>
<feature type="transmembrane region" description="Helical" evidence="3">
    <location>
        <begin position="9"/>
        <end position="29"/>
    </location>
</feature>
<dbReference type="CDD" id="cd03789">
    <property type="entry name" value="GT9_LPS_heptosyltransferase"/>
    <property type="match status" value="1"/>
</dbReference>
<dbReference type="InterPro" id="IPR051199">
    <property type="entry name" value="LPS_LOS_Heptosyltrfase"/>
</dbReference>
<evidence type="ECO:0000256" key="2">
    <source>
        <dbReference type="ARBA" id="ARBA00022679"/>
    </source>
</evidence>
<dbReference type="Pfam" id="PF01075">
    <property type="entry name" value="Glyco_transf_9"/>
    <property type="match status" value="1"/>
</dbReference>
<keyword evidence="1" id="KW-0328">Glycosyltransferase</keyword>
<protein>
    <recommendedName>
        <fullName evidence="6">Glycosyltransferase subfamily 4-like N-terminal domain-containing protein</fullName>
    </recommendedName>
</protein>
<dbReference type="PANTHER" id="PTHR30160">
    <property type="entry name" value="TETRAACYLDISACCHARIDE 4'-KINASE-RELATED"/>
    <property type="match status" value="1"/>
</dbReference>
<keyword evidence="3" id="KW-0472">Membrane</keyword>
<reference evidence="4 5" key="1">
    <citation type="journal article" date="2016" name="Nat. Commun.">
        <title>Thousands of microbial genomes shed light on interconnected biogeochemical processes in an aquifer system.</title>
        <authorList>
            <person name="Anantharaman K."/>
            <person name="Brown C.T."/>
            <person name="Hug L.A."/>
            <person name="Sharon I."/>
            <person name="Castelle C.J."/>
            <person name="Probst A.J."/>
            <person name="Thomas B.C."/>
            <person name="Singh A."/>
            <person name="Wilkins M.J."/>
            <person name="Karaoz U."/>
            <person name="Brodie E.L."/>
            <person name="Williams K.H."/>
            <person name="Hubbard S.S."/>
            <person name="Banfield J.F."/>
        </authorList>
    </citation>
    <scope>NUCLEOTIDE SEQUENCE [LARGE SCALE GENOMIC DNA]</scope>
</reference>
<comment type="caution">
    <text evidence="4">The sequence shown here is derived from an EMBL/GenBank/DDBJ whole genome shotgun (WGS) entry which is preliminary data.</text>
</comment>
<evidence type="ECO:0000256" key="1">
    <source>
        <dbReference type="ARBA" id="ARBA00022676"/>
    </source>
</evidence>
<name>A0A1G2NDT7_9BACT</name>
<dbReference type="EMBL" id="MHSA01000014">
    <property type="protein sequence ID" value="OHA34220.1"/>
    <property type="molecule type" value="Genomic_DNA"/>
</dbReference>
<keyword evidence="2" id="KW-0808">Transferase</keyword>